<proteinExistence type="predicted"/>
<evidence type="ECO:0000256" key="5">
    <source>
        <dbReference type="ARBA" id="ARBA00023040"/>
    </source>
</evidence>
<sequence length="338" mass="37881">MISSNESLFGENDSYYRVNISYTSSCVNTENSGVSDEMRYFILVFRICLCPLMSVWSIVTGIVNIIVFSKLGLGEGLNQNFLILSVADALQGLFNLGSQLCYAFNWFGLCFESISFTTLYTLFGVAVNFSVTLSNTTTTVIAVVRCCCVTMPFAVRKTLTARRQLVAICCSCSGTLAIFIYALASGSLNNMFRSGTVSMVWDGARVSENSAYFIIIFISMIILVRAVKNSKRFPPREVNSGLSTASDNRNVRDARILRGVFLVLAIFTTCNVLIIPIAILRLFMPELRHASKTKNEFFYLMTIKIIFSEINTSINIFVYYFNDGRFRKVAKKLFYKNG</sequence>
<keyword evidence="5" id="KW-0297">G-protein coupled receptor</keyword>
<keyword evidence="3 9" id="KW-0812">Transmembrane</keyword>
<dbReference type="EMBL" id="JAWDGP010003173">
    <property type="protein sequence ID" value="KAK3776831.1"/>
    <property type="molecule type" value="Genomic_DNA"/>
</dbReference>
<evidence type="ECO:0000256" key="7">
    <source>
        <dbReference type="ARBA" id="ARBA00023170"/>
    </source>
</evidence>
<accession>A0AAE0ZXN6</accession>
<dbReference type="Gene3D" id="1.20.1070.10">
    <property type="entry name" value="Rhodopsin 7-helix transmembrane proteins"/>
    <property type="match status" value="1"/>
</dbReference>
<evidence type="ECO:0000259" key="10">
    <source>
        <dbReference type="PROSITE" id="PS50262"/>
    </source>
</evidence>
<name>A0AAE0ZXN6_9GAST</name>
<feature type="transmembrane region" description="Helical" evidence="9">
    <location>
        <begin position="165"/>
        <end position="184"/>
    </location>
</feature>
<dbReference type="InterPro" id="IPR017452">
    <property type="entry name" value="GPCR_Rhodpsn_7TM"/>
</dbReference>
<keyword evidence="6 9" id="KW-0472">Membrane</keyword>
<evidence type="ECO:0000313" key="11">
    <source>
        <dbReference type="EMBL" id="KAK3776831.1"/>
    </source>
</evidence>
<feature type="domain" description="G-protein coupled receptors family 1 profile" evidence="10">
    <location>
        <begin position="213"/>
        <end position="319"/>
    </location>
</feature>
<dbReference type="AlphaFoldDB" id="A0AAE0ZXN6"/>
<evidence type="ECO:0000313" key="12">
    <source>
        <dbReference type="Proteomes" id="UP001283361"/>
    </source>
</evidence>
<comment type="caution">
    <text evidence="11">The sequence shown here is derived from an EMBL/GenBank/DDBJ whole genome shotgun (WGS) entry which is preliminary data.</text>
</comment>
<comment type="subcellular location">
    <subcellularLocation>
        <location evidence="1">Cell membrane</location>
        <topology evidence="1">Multi-pass membrane protein</topology>
    </subcellularLocation>
</comment>
<dbReference type="Proteomes" id="UP001283361">
    <property type="component" value="Unassembled WGS sequence"/>
</dbReference>
<dbReference type="SUPFAM" id="SSF81321">
    <property type="entry name" value="Family A G protein-coupled receptor-like"/>
    <property type="match status" value="1"/>
</dbReference>
<feature type="transmembrane region" description="Helical" evidence="9">
    <location>
        <begin position="259"/>
        <end position="279"/>
    </location>
</feature>
<keyword evidence="4 9" id="KW-1133">Transmembrane helix</keyword>
<reference evidence="11" key="1">
    <citation type="journal article" date="2023" name="G3 (Bethesda)">
        <title>A reference genome for the long-term kleptoplast-retaining sea slug Elysia crispata morphotype clarki.</title>
        <authorList>
            <person name="Eastman K.E."/>
            <person name="Pendleton A.L."/>
            <person name="Shaikh M.A."/>
            <person name="Suttiyut T."/>
            <person name="Ogas R."/>
            <person name="Tomko P."/>
            <person name="Gavelis G."/>
            <person name="Widhalm J.R."/>
            <person name="Wisecaver J.H."/>
        </authorList>
    </citation>
    <scope>NUCLEOTIDE SEQUENCE</scope>
    <source>
        <strain evidence="11">ECLA1</strain>
    </source>
</reference>
<feature type="transmembrane region" description="Helical" evidence="9">
    <location>
        <begin position="299"/>
        <end position="321"/>
    </location>
</feature>
<keyword evidence="8" id="KW-0807">Transducer</keyword>
<evidence type="ECO:0000256" key="8">
    <source>
        <dbReference type="ARBA" id="ARBA00023224"/>
    </source>
</evidence>
<keyword evidence="7" id="KW-0675">Receptor</keyword>
<feature type="transmembrane region" description="Helical" evidence="9">
    <location>
        <begin position="210"/>
        <end position="227"/>
    </location>
</feature>
<feature type="transmembrane region" description="Helical" evidence="9">
    <location>
        <begin position="119"/>
        <end position="144"/>
    </location>
</feature>
<dbReference type="InterPro" id="IPR050569">
    <property type="entry name" value="TAAR"/>
</dbReference>
<gene>
    <name evidence="11" type="ORF">RRG08_024608</name>
</gene>
<keyword evidence="2" id="KW-1003">Cell membrane</keyword>
<dbReference type="PANTHER" id="PTHR24249:SF372">
    <property type="entry name" value="G-PROTEIN COUPLED RECEPTORS FAMILY 1 PROFILE DOMAIN-CONTAINING PROTEIN"/>
    <property type="match status" value="1"/>
</dbReference>
<dbReference type="GO" id="GO:0004930">
    <property type="term" value="F:G protein-coupled receptor activity"/>
    <property type="evidence" value="ECO:0007669"/>
    <property type="project" value="UniProtKB-KW"/>
</dbReference>
<evidence type="ECO:0000256" key="3">
    <source>
        <dbReference type="ARBA" id="ARBA00022692"/>
    </source>
</evidence>
<evidence type="ECO:0000256" key="6">
    <source>
        <dbReference type="ARBA" id="ARBA00023136"/>
    </source>
</evidence>
<protein>
    <recommendedName>
        <fullName evidence="10">G-protein coupled receptors family 1 profile domain-containing protein</fullName>
    </recommendedName>
</protein>
<organism evidence="11 12">
    <name type="scientific">Elysia crispata</name>
    <name type="common">lettuce slug</name>
    <dbReference type="NCBI Taxonomy" id="231223"/>
    <lineage>
        <taxon>Eukaryota</taxon>
        <taxon>Metazoa</taxon>
        <taxon>Spiralia</taxon>
        <taxon>Lophotrochozoa</taxon>
        <taxon>Mollusca</taxon>
        <taxon>Gastropoda</taxon>
        <taxon>Heterobranchia</taxon>
        <taxon>Euthyneura</taxon>
        <taxon>Panpulmonata</taxon>
        <taxon>Sacoglossa</taxon>
        <taxon>Placobranchoidea</taxon>
        <taxon>Plakobranchidae</taxon>
        <taxon>Elysia</taxon>
    </lineage>
</organism>
<keyword evidence="12" id="KW-1185">Reference proteome</keyword>
<dbReference type="PROSITE" id="PS50262">
    <property type="entry name" value="G_PROTEIN_RECEP_F1_2"/>
    <property type="match status" value="1"/>
</dbReference>
<dbReference type="GO" id="GO:0005886">
    <property type="term" value="C:plasma membrane"/>
    <property type="evidence" value="ECO:0007669"/>
    <property type="project" value="UniProtKB-SubCell"/>
</dbReference>
<evidence type="ECO:0000256" key="4">
    <source>
        <dbReference type="ARBA" id="ARBA00022989"/>
    </source>
</evidence>
<dbReference type="PANTHER" id="PTHR24249">
    <property type="entry name" value="HISTAMINE RECEPTOR-RELATED G-PROTEIN COUPLED RECEPTOR"/>
    <property type="match status" value="1"/>
</dbReference>
<feature type="transmembrane region" description="Helical" evidence="9">
    <location>
        <begin position="40"/>
        <end position="69"/>
    </location>
</feature>
<evidence type="ECO:0000256" key="9">
    <source>
        <dbReference type="SAM" id="Phobius"/>
    </source>
</evidence>
<evidence type="ECO:0000256" key="2">
    <source>
        <dbReference type="ARBA" id="ARBA00022475"/>
    </source>
</evidence>
<evidence type="ECO:0000256" key="1">
    <source>
        <dbReference type="ARBA" id="ARBA00004651"/>
    </source>
</evidence>